<dbReference type="EMBL" id="OU015584">
    <property type="protein sequence ID" value="CAG5076255.1"/>
    <property type="molecule type" value="Genomic_DNA"/>
</dbReference>
<name>A0A916JIZ7_9FLAO</name>
<dbReference type="GO" id="GO:0005829">
    <property type="term" value="C:cytosol"/>
    <property type="evidence" value="ECO:0007669"/>
    <property type="project" value="TreeGrafter"/>
</dbReference>
<evidence type="ECO:0000256" key="1">
    <source>
        <dbReference type="ARBA" id="ARBA00023125"/>
    </source>
</evidence>
<evidence type="ECO:0000259" key="2">
    <source>
        <dbReference type="PROSITE" id="PS50943"/>
    </source>
</evidence>
<dbReference type="PANTHER" id="PTHR46797">
    <property type="entry name" value="HTH-TYPE TRANSCRIPTIONAL REGULATOR"/>
    <property type="match status" value="1"/>
</dbReference>
<dbReference type="SUPFAM" id="SSF47413">
    <property type="entry name" value="lambda repressor-like DNA-binding domains"/>
    <property type="match status" value="1"/>
</dbReference>
<dbReference type="PANTHER" id="PTHR46797:SF1">
    <property type="entry name" value="METHYLPHOSPHONATE SYNTHASE"/>
    <property type="match status" value="1"/>
</dbReference>
<gene>
    <name evidence="3" type="ORF">CRYO30217_00009</name>
</gene>
<reference evidence="3" key="1">
    <citation type="submission" date="2021-04" db="EMBL/GenBank/DDBJ databases">
        <authorList>
            <person name="Rodrigo-Torres L."/>
            <person name="Arahal R. D."/>
            <person name="Lucena T."/>
        </authorList>
    </citation>
    <scope>NUCLEOTIDE SEQUENCE</scope>
    <source>
        <strain evidence="3">AS29M-1</strain>
    </source>
</reference>
<evidence type="ECO:0000313" key="3">
    <source>
        <dbReference type="EMBL" id="CAG5076255.1"/>
    </source>
</evidence>
<organism evidence="3 4">
    <name type="scientific">Parvicella tangerina</name>
    <dbReference type="NCBI Taxonomy" id="2829795"/>
    <lineage>
        <taxon>Bacteria</taxon>
        <taxon>Pseudomonadati</taxon>
        <taxon>Bacteroidota</taxon>
        <taxon>Flavobacteriia</taxon>
        <taxon>Flavobacteriales</taxon>
        <taxon>Parvicellaceae</taxon>
        <taxon>Parvicella</taxon>
    </lineage>
</organism>
<dbReference type="Pfam" id="PF01381">
    <property type="entry name" value="HTH_3"/>
    <property type="match status" value="1"/>
</dbReference>
<dbReference type="Proteomes" id="UP000683507">
    <property type="component" value="Chromosome"/>
</dbReference>
<dbReference type="InterPro" id="IPR010982">
    <property type="entry name" value="Lambda_DNA-bd_dom_sf"/>
</dbReference>
<keyword evidence="1" id="KW-0238">DNA-binding</keyword>
<protein>
    <recommendedName>
        <fullName evidence="2">HTH cro/C1-type domain-containing protein</fullName>
    </recommendedName>
</protein>
<dbReference type="Gene3D" id="1.10.260.40">
    <property type="entry name" value="lambda repressor-like DNA-binding domains"/>
    <property type="match status" value="1"/>
</dbReference>
<evidence type="ECO:0000313" key="4">
    <source>
        <dbReference type="Proteomes" id="UP000683507"/>
    </source>
</evidence>
<proteinExistence type="predicted"/>
<dbReference type="CDD" id="cd00093">
    <property type="entry name" value="HTH_XRE"/>
    <property type="match status" value="1"/>
</dbReference>
<feature type="domain" description="HTH cro/C1-type" evidence="2">
    <location>
        <begin position="15"/>
        <end position="69"/>
    </location>
</feature>
<dbReference type="KEGG" id="ptan:CRYO30217_00009"/>
<keyword evidence="4" id="KW-1185">Reference proteome</keyword>
<dbReference type="GO" id="GO:0003700">
    <property type="term" value="F:DNA-binding transcription factor activity"/>
    <property type="evidence" value="ECO:0007669"/>
    <property type="project" value="TreeGrafter"/>
</dbReference>
<accession>A0A916JIZ7</accession>
<dbReference type="AlphaFoldDB" id="A0A916JIZ7"/>
<dbReference type="InterPro" id="IPR050807">
    <property type="entry name" value="TransReg_Diox_bact_type"/>
</dbReference>
<dbReference type="PROSITE" id="PS50943">
    <property type="entry name" value="HTH_CROC1"/>
    <property type="match status" value="1"/>
</dbReference>
<dbReference type="GO" id="GO:0003677">
    <property type="term" value="F:DNA binding"/>
    <property type="evidence" value="ECO:0007669"/>
    <property type="project" value="UniProtKB-KW"/>
</dbReference>
<dbReference type="InterPro" id="IPR001387">
    <property type="entry name" value="Cro/C1-type_HTH"/>
</dbReference>
<sequence>MLSKQELSAKIGDRIKKIRHEKGISQAELGRMCEKDKQHIELIENNKVSPNIFTLYIIATALEIELKELLDIS</sequence>
<dbReference type="SMART" id="SM00530">
    <property type="entry name" value="HTH_XRE"/>
    <property type="match status" value="1"/>
</dbReference>